<dbReference type="InterPro" id="IPR034015">
    <property type="entry name" value="M1_LTA4H"/>
</dbReference>
<keyword evidence="2" id="KW-0479">Metal-binding</keyword>
<accession>A0A1M6SAE8</accession>
<dbReference type="EMBL" id="FRAJ01000017">
    <property type="protein sequence ID" value="SHK41528.1"/>
    <property type="molecule type" value="Genomic_DNA"/>
</dbReference>
<dbReference type="GO" id="GO:0008237">
    <property type="term" value="F:metallopeptidase activity"/>
    <property type="evidence" value="ECO:0007669"/>
    <property type="project" value="InterPro"/>
</dbReference>
<evidence type="ECO:0000313" key="5">
    <source>
        <dbReference type="Proteomes" id="UP000184082"/>
    </source>
</evidence>
<dbReference type="RefSeq" id="WP_072968108.1">
    <property type="nucleotide sequence ID" value="NZ_FRAJ01000017.1"/>
</dbReference>
<evidence type="ECO:0000256" key="2">
    <source>
        <dbReference type="PIRSR" id="PIRSR634015-3"/>
    </source>
</evidence>
<feature type="binding site" evidence="2">
    <location>
        <position position="354"/>
    </location>
    <ligand>
        <name>Zn(2+)</name>
        <dbReference type="ChEBI" id="CHEBI:29105"/>
        <note>catalytic</note>
    </ligand>
</feature>
<evidence type="ECO:0000256" key="1">
    <source>
        <dbReference type="PIRSR" id="PIRSR634015-1"/>
    </source>
</evidence>
<organism evidence="4 5">
    <name type="scientific">Caminicella sporogenes DSM 14501</name>
    <dbReference type="NCBI Taxonomy" id="1121266"/>
    <lineage>
        <taxon>Bacteria</taxon>
        <taxon>Bacillati</taxon>
        <taxon>Bacillota</taxon>
        <taxon>Clostridia</taxon>
        <taxon>Peptostreptococcales</taxon>
        <taxon>Caminicellaceae</taxon>
        <taxon>Caminicella</taxon>
    </lineage>
</organism>
<keyword evidence="5" id="KW-1185">Reference proteome</keyword>
<dbReference type="GO" id="GO:0008270">
    <property type="term" value="F:zinc ion binding"/>
    <property type="evidence" value="ECO:0007669"/>
    <property type="project" value="InterPro"/>
</dbReference>
<comment type="cofactor">
    <cofactor evidence="2">
        <name>Zn(2+)</name>
        <dbReference type="ChEBI" id="CHEBI:29105"/>
    </cofactor>
    <text evidence="2">Binds 1 zinc ion per subunit.</text>
</comment>
<evidence type="ECO:0000313" key="4">
    <source>
        <dbReference type="EMBL" id="SHK41528.1"/>
    </source>
</evidence>
<keyword evidence="2" id="KW-0862">Zinc</keyword>
<name>A0A1M6SAE8_9FIRM</name>
<feature type="active site" description="Proton donor" evidence="1">
    <location>
        <position position="439"/>
    </location>
</feature>
<dbReference type="PANTHER" id="PTHR45726">
    <property type="entry name" value="LEUKOTRIENE A-4 HYDROLASE"/>
    <property type="match status" value="1"/>
</dbReference>
<dbReference type="Gene3D" id="1.10.390.10">
    <property type="entry name" value="Neutral Protease Domain 2"/>
    <property type="match status" value="1"/>
</dbReference>
<dbReference type="CDD" id="cd09604">
    <property type="entry name" value="M1_APN_like"/>
    <property type="match status" value="1"/>
</dbReference>
<dbReference type="AlphaFoldDB" id="A0A1M6SAE8"/>
<evidence type="ECO:0000259" key="3">
    <source>
        <dbReference type="Pfam" id="PF01433"/>
    </source>
</evidence>
<dbReference type="Proteomes" id="UP000184082">
    <property type="component" value="Unassembled WGS sequence"/>
</dbReference>
<dbReference type="InterPro" id="IPR014782">
    <property type="entry name" value="Peptidase_M1_dom"/>
</dbReference>
<proteinExistence type="predicted"/>
<feature type="active site" description="Proton acceptor" evidence="1">
    <location>
        <position position="355"/>
    </location>
</feature>
<sequence>MFKKEIKILSLVLIFAIFFSSCSVQKEIKMKALEDLQTQKGKLKESLTNYNIEIQFYPDKKMIVGKQEVIYTNNEKVSLDKIYFHLYPNAFKKKETLPFLFDDLKIAFPNGFEEGCINIKNLWVNKERGNFSIGGVGDTIMEVNLPQVLKPGEKISIKMEYEIKIPPSIERFGYKDEIFNLGNWYPIVAVYDKTGWNLDPYYSIGDPFYSDVSNYNVVIKTPKDIIVAATGTILSDKLVGNVREWHIEARKTRDFAWVASKNFEIVKRKVDGILLKVYFIKTRKIEKKIKDLSVKFAEKSIKIFNDVFGKYPYKQYSVVQTNFPSGMEYPQIVFIGKQYYNWNSIDFLEEVIVHETAHQWWYSVVGNDQIDEPWLDESFASYSEVIYYSENYGDIRGNQYYRYENLDRYNEAVDSLKDEAVLKTLSEFKDWNDYSFLVYTKGTVFLDNLKNKYGEKTFYKILKTYYNMYKYKIATTEDFLKVCEEVTGDDLDNYFNKWLK</sequence>
<dbReference type="STRING" id="1121266.SAMN02745883_01996"/>
<dbReference type="SUPFAM" id="SSF55486">
    <property type="entry name" value="Metalloproteases ('zincins'), catalytic domain"/>
    <property type="match status" value="1"/>
</dbReference>
<feature type="binding site" evidence="2">
    <location>
        <position position="358"/>
    </location>
    <ligand>
        <name>Zn(2+)</name>
        <dbReference type="ChEBI" id="CHEBI:29105"/>
        <note>catalytic</note>
    </ligand>
</feature>
<reference evidence="4 5" key="1">
    <citation type="submission" date="2016-11" db="EMBL/GenBank/DDBJ databases">
        <authorList>
            <person name="Jaros S."/>
            <person name="Januszkiewicz K."/>
            <person name="Wedrychowicz H."/>
        </authorList>
    </citation>
    <scope>NUCLEOTIDE SEQUENCE [LARGE SCALE GENOMIC DNA]</scope>
    <source>
        <strain evidence="4 5">DSM 14501</strain>
    </source>
</reference>
<gene>
    <name evidence="4" type="ORF">SAMN02745883_01996</name>
</gene>
<dbReference type="PANTHER" id="PTHR45726:SF3">
    <property type="entry name" value="LEUKOTRIENE A-4 HYDROLASE"/>
    <property type="match status" value="1"/>
</dbReference>
<feature type="domain" description="Peptidase M1 membrane alanine aminopeptidase" evidence="3">
    <location>
        <begin position="296"/>
        <end position="498"/>
    </location>
</feature>
<dbReference type="Pfam" id="PF01433">
    <property type="entry name" value="Peptidase_M1"/>
    <property type="match status" value="1"/>
</dbReference>
<feature type="binding site" evidence="2">
    <location>
        <position position="377"/>
    </location>
    <ligand>
        <name>Zn(2+)</name>
        <dbReference type="ChEBI" id="CHEBI:29105"/>
        <note>catalytic</note>
    </ligand>
</feature>
<protein>
    <submittedName>
        <fullName evidence="4">Peptidase family M1</fullName>
    </submittedName>
</protein>
<dbReference type="PROSITE" id="PS51257">
    <property type="entry name" value="PROKAR_LIPOPROTEIN"/>
    <property type="match status" value="1"/>
</dbReference>
<dbReference type="InterPro" id="IPR027268">
    <property type="entry name" value="Peptidase_M4/M1_CTD_sf"/>
</dbReference>